<evidence type="ECO:0000256" key="8">
    <source>
        <dbReference type="PROSITE-ProRule" id="PRU00175"/>
    </source>
</evidence>
<feature type="region of interest" description="Disordered" evidence="9">
    <location>
        <begin position="206"/>
        <end position="233"/>
    </location>
</feature>
<keyword evidence="3" id="KW-0808">Transferase</keyword>
<organism evidence="11 12">
    <name type="scientific">Acacia crassicarpa</name>
    <name type="common">northern wattle</name>
    <dbReference type="NCBI Taxonomy" id="499986"/>
    <lineage>
        <taxon>Eukaryota</taxon>
        <taxon>Viridiplantae</taxon>
        <taxon>Streptophyta</taxon>
        <taxon>Embryophyta</taxon>
        <taxon>Tracheophyta</taxon>
        <taxon>Spermatophyta</taxon>
        <taxon>Magnoliopsida</taxon>
        <taxon>eudicotyledons</taxon>
        <taxon>Gunneridae</taxon>
        <taxon>Pentapetalae</taxon>
        <taxon>rosids</taxon>
        <taxon>fabids</taxon>
        <taxon>Fabales</taxon>
        <taxon>Fabaceae</taxon>
        <taxon>Caesalpinioideae</taxon>
        <taxon>mimosoid clade</taxon>
        <taxon>Acacieae</taxon>
        <taxon>Acacia</taxon>
    </lineage>
</organism>
<dbReference type="PROSITE" id="PS50089">
    <property type="entry name" value="ZF_RING_2"/>
    <property type="match status" value="1"/>
</dbReference>
<feature type="compositionally biased region" description="Polar residues" evidence="9">
    <location>
        <begin position="36"/>
        <end position="48"/>
    </location>
</feature>
<dbReference type="AlphaFoldDB" id="A0AAE1MGC6"/>
<evidence type="ECO:0000313" key="11">
    <source>
        <dbReference type="EMBL" id="KAK4261098.1"/>
    </source>
</evidence>
<dbReference type="Gene3D" id="3.30.40.10">
    <property type="entry name" value="Zinc/RING finger domain, C3HC4 (zinc finger)"/>
    <property type="match status" value="1"/>
</dbReference>
<dbReference type="SUPFAM" id="SSF57850">
    <property type="entry name" value="RING/U-box"/>
    <property type="match status" value="1"/>
</dbReference>
<dbReference type="EMBL" id="JAWXYG010000010">
    <property type="protein sequence ID" value="KAK4261098.1"/>
    <property type="molecule type" value="Genomic_DNA"/>
</dbReference>
<evidence type="ECO:0000313" key="12">
    <source>
        <dbReference type="Proteomes" id="UP001293593"/>
    </source>
</evidence>
<feature type="region of interest" description="Disordered" evidence="9">
    <location>
        <begin position="36"/>
        <end position="62"/>
    </location>
</feature>
<dbReference type="InterPro" id="IPR013083">
    <property type="entry name" value="Znf_RING/FYVE/PHD"/>
</dbReference>
<keyword evidence="12" id="KW-1185">Reference proteome</keyword>
<feature type="compositionally biased region" description="Low complexity" evidence="9">
    <location>
        <begin position="49"/>
        <end position="59"/>
    </location>
</feature>
<dbReference type="SMART" id="SM00184">
    <property type="entry name" value="RING"/>
    <property type="match status" value="1"/>
</dbReference>
<proteinExistence type="predicted"/>
<protein>
    <recommendedName>
        <fullName evidence="2">RING-type E3 ubiquitin transferase</fullName>
        <ecNumber evidence="2">2.3.2.27</ecNumber>
    </recommendedName>
</protein>
<dbReference type="InterPro" id="IPR001841">
    <property type="entry name" value="Znf_RING"/>
</dbReference>
<feature type="compositionally biased region" description="Low complexity" evidence="9">
    <location>
        <begin position="209"/>
        <end position="233"/>
    </location>
</feature>
<gene>
    <name evidence="11" type="ORF">QN277_004145</name>
</gene>
<evidence type="ECO:0000256" key="7">
    <source>
        <dbReference type="ARBA" id="ARBA00022833"/>
    </source>
</evidence>
<evidence type="ECO:0000256" key="6">
    <source>
        <dbReference type="ARBA" id="ARBA00022786"/>
    </source>
</evidence>
<evidence type="ECO:0000256" key="2">
    <source>
        <dbReference type="ARBA" id="ARBA00012483"/>
    </source>
</evidence>
<dbReference type="GO" id="GO:0008270">
    <property type="term" value="F:zinc ion binding"/>
    <property type="evidence" value="ECO:0007669"/>
    <property type="project" value="UniProtKB-KW"/>
</dbReference>
<dbReference type="EC" id="2.3.2.27" evidence="2"/>
<dbReference type="Proteomes" id="UP001293593">
    <property type="component" value="Unassembled WGS sequence"/>
</dbReference>
<keyword evidence="5 8" id="KW-0863">Zinc-finger</keyword>
<dbReference type="Pfam" id="PF13639">
    <property type="entry name" value="zf-RING_2"/>
    <property type="match status" value="1"/>
</dbReference>
<evidence type="ECO:0000256" key="3">
    <source>
        <dbReference type="ARBA" id="ARBA00022679"/>
    </source>
</evidence>
<evidence type="ECO:0000256" key="5">
    <source>
        <dbReference type="ARBA" id="ARBA00022771"/>
    </source>
</evidence>
<comment type="catalytic activity">
    <reaction evidence="1">
        <text>S-ubiquitinyl-[E2 ubiquitin-conjugating enzyme]-L-cysteine + [acceptor protein]-L-lysine = [E2 ubiquitin-conjugating enzyme]-L-cysteine + N(6)-ubiquitinyl-[acceptor protein]-L-lysine.</text>
        <dbReference type="EC" id="2.3.2.27"/>
    </reaction>
</comment>
<reference evidence="11" key="1">
    <citation type="submission" date="2023-10" db="EMBL/GenBank/DDBJ databases">
        <title>Chromosome-level genome of the transformable northern wattle, Acacia crassicarpa.</title>
        <authorList>
            <person name="Massaro I."/>
            <person name="Sinha N.R."/>
            <person name="Poethig S."/>
            <person name="Leichty A.R."/>
        </authorList>
    </citation>
    <scope>NUCLEOTIDE SEQUENCE</scope>
    <source>
        <strain evidence="11">Acra3RX</strain>
        <tissue evidence="11">Leaf</tissue>
    </source>
</reference>
<feature type="region of interest" description="Disordered" evidence="9">
    <location>
        <begin position="173"/>
        <end position="193"/>
    </location>
</feature>
<name>A0AAE1MGC6_9FABA</name>
<evidence type="ECO:0000256" key="9">
    <source>
        <dbReference type="SAM" id="MobiDB-lite"/>
    </source>
</evidence>
<dbReference type="FunFam" id="3.30.40.10:FF:000127">
    <property type="entry name" value="E3 ubiquitin-protein ligase RNF181"/>
    <property type="match status" value="1"/>
</dbReference>
<dbReference type="GO" id="GO:0016567">
    <property type="term" value="P:protein ubiquitination"/>
    <property type="evidence" value="ECO:0007669"/>
    <property type="project" value="UniProtKB-ARBA"/>
</dbReference>
<evidence type="ECO:0000256" key="4">
    <source>
        <dbReference type="ARBA" id="ARBA00022723"/>
    </source>
</evidence>
<dbReference type="GO" id="GO:0005737">
    <property type="term" value="C:cytoplasm"/>
    <property type="evidence" value="ECO:0007669"/>
    <property type="project" value="TreeGrafter"/>
</dbReference>
<dbReference type="PANTHER" id="PTHR15710">
    <property type="entry name" value="E3 UBIQUITIN-PROTEIN LIGASE PRAJA"/>
    <property type="match status" value="1"/>
</dbReference>
<keyword evidence="4" id="KW-0479">Metal-binding</keyword>
<comment type="caution">
    <text evidence="11">The sequence shown here is derived from an EMBL/GenBank/DDBJ whole genome shotgun (WGS) entry which is preliminary data.</text>
</comment>
<dbReference type="PANTHER" id="PTHR15710:SF132">
    <property type="entry name" value="E3 UBIQUITIN-PROTEIN LIGASE MPSR1"/>
    <property type="match status" value="1"/>
</dbReference>
<keyword evidence="7" id="KW-0862">Zinc</keyword>
<sequence>MASESNASENSSLFESLFGFRELSAFLPFMLGFSTGSSSRQDNQDPNQETTNSENSNNTHGERERVILINPFTQGMVVIDGTASLETLFQEIGMKNGHPPASKESIEALPSVEIGEGEGSSSGECVICLEELEVGGLAKEMPCKHKFHENCIEKWLGIHGSCPVCRYQMPVAEKEAGKKDEEQEQEVGGGERRRVGREIWVSFNFRSENSNQAPSDNSSDSSSSPIGDSEVEN</sequence>
<feature type="domain" description="RING-type" evidence="10">
    <location>
        <begin position="125"/>
        <end position="166"/>
    </location>
</feature>
<accession>A0AAE1MGC6</accession>
<evidence type="ECO:0000256" key="1">
    <source>
        <dbReference type="ARBA" id="ARBA00000900"/>
    </source>
</evidence>
<evidence type="ECO:0000259" key="10">
    <source>
        <dbReference type="PROSITE" id="PS50089"/>
    </source>
</evidence>
<keyword evidence="6" id="KW-0833">Ubl conjugation pathway</keyword>
<dbReference type="GO" id="GO:0061630">
    <property type="term" value="F:ubiquitin protein ligase activity"/>
    <property type="evidence" value="ECO:0007669"/>
    <property type="project" value="UniProtKB-EC"/>
</dbReference>